<evidence type="ECO:0000256" key="5">
    <source>
        <dbReference type="ARBA" id="ARBA00023049"/>
    </source>
</evidence>
<dbReference type="RefSeq" id="WP_191817649.1">
    <property type="nucleotide sequence ID" value="NZ_JACYFT010000001.1"/>
</dbReference>
<feature type="domain" description="DUF7092" evidence="8">
    <location>
        <begin position="5"/>
        <end position="81"/>
    </location>
</feature>
<proteinExistence type="inferred from homology"/>
<dbReference type="GO" id="GO:0004222">
    <property type="term" value="F:metalloendopeptidase activity"/>
    <property type="evidence" value="ECO:0007669"/>
    <property type="project" value="InterPro"/>
</dbReference>
<dbReference type="CDD" id="cd07332">
    <property type="entry name" value="M48C_Oma1_like"/>
    <property type="match status" value="1"/>
</dbReference>
<dbReference type="GO" id="GO:0051603">
    <property type="term" value="P:proteolysis involved in protein catabolic process"/>
    <property type="evidence" value="ECO:0007669"/>
    <property type="project" value="TreeGrafter"/>
</dbReference>
<organism evidence="9 10">
    <name type="scientific">Limnohabitans radicicola</name>
    <dbReference type="NCBI Taxonomy" id="2771427"/>
    <lineage>
        <taxon>Bacteria</taxon>
        <taxon>Pseudomonadati</taxon>
        <taxon>Pseudomonadota</taxon>
        <taxon>Betaproteobacteria</taxon>
        <taxon>Burkholderiales</taxon>
        <taxon>Comamonadaceae</taxon>
        <taxon>Limnohabitans</taxon>
    </lineage>
</organism>
<dbReference type="InterPro" id="IPR055518">
    <property type="entry name" value="DUF7092"/>
</dbReference>
<evidence type="ECO:0000259" key="8">
    <source>
        <dbReference type="Pfam" id="PF23368"/>
    </source>
</evidence>
<keyword evidence="5 6" id="KW-0482">Metalloprotease</keyword>
<dbReference type="Gene3D" id="3.30.2010.10">
    <property type="entry name" value="Metalloproteases ('zincins'), catalytic domain"/>
    <property type="match status" value="1"/>
</dbReference>
<evidence type="ECO:0000313" key="10">
    <source>
        <dbReference type="Proteomes" id="UP000647424"/>
    </source>
</evidence>
<dbReference type="GO" id="GO:0046872">
    <property type="term" value="F:metal ion binding"/>
    <property type="evidence" value="ECO:0007669"/>
    <property type="project" value="UniProtKB-KW"/>
</dbReference>
<dbReference type="AlphaFoldDB" id="A0A927FEG0"/>
<comment type="caution">
    <text evidence="9">The sequence shown here is derived from an EMBL/GenBank/DDBJ whole genome shotgun (WGS) entry which is preliminary data.</text>
</comment>
<protein>
    <submittedName>
        <fullName evidence="9">M48 family metallopeptidase</fullName>
    </submittedName>
</protein>
<evidence type="ECO:0000256" key="2">
    <source>
        <dbReference type="ARBA" id="ARBA00022723"/>
    </source>
</evidence>
<feature type="domain" description="Peptidase M48" evidence="7">
    <location>
        <begin position="159"/>
        <end position="352"/>
    </location>
</feature>
<dbReference type="Pfam" id="PF23368">
    <property type="entry name" value="DUF7092"/>
    <property type="match status" value="1"/>
</dbReference>
<evidence type="ECO:0000313" key="9">
    <source>
        <dbReference type="EMBL" id="MBD8049158.1"/>
    </source>
</evidence>
<evidence type="ECO:0000256" key="3">
    <source>
        <dbReference type="ARBA" id="ARBA00022801"/>
    </source>
</evidence>
<name>A0A927FEG0_9BURK</name>
<comment type="cofactor">
    <cofactor evidence="6">
        <name>Zn(2+)</name>
        <dbReference type="ChEBI" id="CHEBI:29105"/>
    </cofactor>
    <text evidence="6">Binds 1 zinc ion per subunit.</text>
</comment>
<dbReference type="GO" id="GO:0016020">
    <property type="term" value="C:membrane"/>
    <property type="evidence" value="ECO:0007669"/>
    <property type="project" value="TreeGrafter"/>
</dbReference>
<keyword evidence="4 6" id="KW-0862">Zinc</keyword>
<dbReference type="InterPro" id="IPR001915">
    <property type="entry name" value="Peptidase_M48"/>
</dbReference>
<keyword evidence="2" id="KW-0479">Metal-binding</keyword>
<keyword evidence="1 6" id="KW-0645">Protease</keyword>
<evidence type="ECO:0000256" key="1">
    <source>
        <dbReference type="ARBA" id="ARBA00022670"/>
    </source>
</evidence>
<comment type="similarity">
    <text evidence="6">Belongs to the peptidase M48 family.</text>
</comment>
<gene>
    <name evidence="9" type="ORF">IC609_01275</name>
</gene>
<evidence type="ECO:0000256" key="4">
    <source>
        <dbReference type="ARBA" id="ARBA00022833"/>
    </source>
</evidence>
<dbReference type="PANTHER" id="PTHR22726:SF1">
    <property type="entry name" value="METALLOENDOPEPTIDASE OMA1, MITOCHONDRIAL"/>
    <property type="match status" value="1"/>
</dbReference>
<dbReference type="Pfam" id="PF01435">
    <property type="entry name" value="Peptidase_M48"/>
    <property type="match status" value="1"/>
</dbReference>
<dbReference type="EMBL" id="JACYFT010000001">
    <property type="protein sequence ID" value="MBD8049158.1"/>
    <property type="molecule type" value="Genomic_DNA"/>
</dbReference>
<accession>A0A927FEG0</accession>
<dbReference type="InterPro" id="IPR051156">
    <property type="entry name" value="Mito/Outer_Membr_Metalloprot"/>
</dbReference>
<dbReference type="Proteomes" id="UP000647424">
    <property type="component" value="Unassembled WGS sequence"/>
</dbReference>
<evidence type="ECO:0000256" key="6">
    <source>
        <dbReference type="RuleBase" id="RU003983"/>
    </source>
</evidence>
<dbReference type="PANTHER" id="PTHR22726">
    <property type="entry name" value="METALLOENDOPEPTIDASE OMA1"/>
    <property type="match status" value="1"/>
</dbReference>
<keyword evidence="3 6" id="KW-0378">Hydrolase</keyword>
<evidence type="ECO:0000259" key="7">
    <source>
        <dbReference type="Pfam" id="PF01435"/>
    </source>
</evidence>
<sequence length="354" mass="38833">MQDALPTTWFDGLSPQGLAVSVTLAQGQLLVQGDGLERTYALPSVRWPEKSRHGPRLCDLPDGSSLQHANAAQWDEWFERQGFRPSWVVATTLSWRAVMASVLGIAVIAAAAWRWGIPAASEWVAPQIPLPLQQRIGSQALEQIQGLWLKPTAIGSDEQARLRDRFGQMTQAAQTPEQRLHLQPPVPWRLHFYKAPALGANAFALPGGDVVLTDGMVELLRDQPDALMGVLAHELGHVEHHHGMQMVVKTSLLSALVGAVIGDAGSFLTAIPMLLATQGYSRDAEREADEAAALFLHRNHIHPRVMAVLFERLRKQAKDKSKDSGTSVQDVLPIGLASHPSDAQRIAFFTNWQP</sequence>
<keyword evidence="10" id="KW-1185">Reference proteome</keyword>
<reference evidence="9" key="1">
    <citation type="submission" date="2020-09" db="EMBL/GenBank/DDBJ databases">
        <title>Genome seq and assembly of Limnohabitants sp.</title>
        <authorList>
            <person name="Chhetri G."/>
        </authorList>
    </citation>
    <scope>NUCLEOTIDE SEQUENCE</scope>
    <source>
        <strain evidence="9">JUR4</strain>
    </source>
</reference>